<dbReference type="GO" id="GO:0003700">
    <property type="term" value="F:DNA-binding transcription factor activity"/>
    <property type="evidence" value="ECO:0007669"/>
    <property type="project" value="InterPro"/>
</dbReference>
<dbReference type="PANTHER" id="PTHR44846">
    <property type="entry name" value="MANNOSYL-D-GLYCERATE TRANSPORT/METABOLISM SYSTEM REPRESSOR MNGR-RELATED"/>
    <property type="match status" value="1"/>
</dbReference>
<dbReference type="Proteomes" id="UP000569732">
    <property type="component" value="Unassembled WGS sequence"/>
</dbReference>
<dbReference type="PRINTS" id="PR00035">
    <property type="entry name" value="HTHGNTR"/>
</dbReference>
<dbReference type="SUPFAM" id="SSF64288">
    <property type="entry name" value="Chorismate lyase-like"/>
    <property type="match status" value="1"/>
</dbReference>
<dbReference type="GO" id="GO:0045892">
    <property type="term" value="P:negative regulation of DNA-templated transcription"/>
    <property type="evidence" value="ECO:0007669"/>
    <property type="project" value="TreeGrafter"/>
</dbReference>
<evidence type="ECO:0000256" key="2">
    <source>
        <dbReference type="ARBA" id="ARBA00023125"/>
    </source>
</evidence>
<comment type="caution">
    <text evidence="5">The sequence shown here is derived from an EMBL/GenBank/DDBJ whole genome shotgun (WGS) entry which is preliminary data.</text>
</comment>
<dbReference type="InterPro" id="IPR028978">
    <property type="entry name" value="Chorismate_lyase_/UTRA_dom_sf"/>
</dbReference>
<reference evidence="5 6" key="1">
    <citation type="submission" date="2020-07" db="EMBL/GenBank/DDBJ databases">
        <title>Endozoicomonas sp. nov., isolated from sediment.</title>
        <authorList>
            <person name="Gu T."/>
        </authorList>
    </citation>
    <scope>NUCLEOTIDE SEQUENCE [LARGE SCALE GENOMIC DNA]</scope>
    <source>
        <strain evidence="5 6">SM1973</strain>
    </source>
</reference>
<feature type="domain" description="HTH gntR-type" evidence="4">
    <location>
        <begin position="16"/>
        <end position="84"/>
    </location>
</feature>
<dbReference type="PROSITE" id="PS50949">
    <property type="entry name" value="HTH_GNTR"/>
    <property type="match status" value="1"/>
</dbReference>
<dbReference type="InterPro" id="IPR011663">
    <property type="entry name" value="UTRA"/>
</dbReference>
<dbReference type="AlphaFoldDB" id="A0A853I408"/>
<dbReference type="PANTHER" id="PTHR44846:SF1">
    <property type="entry name" value="MANNOSYL-D-GLYCERATE TRANSPORT_METABOLISM SYSTEM REPRESSOR MNGR-RELATED"/>
    <property type="match status" value="1"/>
</dbReference>
<dbReference type="Gene3D" id="3.40.1410.10">
    <property type="entry name" value="Chorismate lyase-like"/>
    <property type="match status" value="1"/>
</dbReference>
<evidence type="ECO:0000256" key="1">
    <source>
        <dbReference type="ARBA" id="ARBA00023015"/>
    </source>
</evidence>
<name>A0A853I408_9GAMM</name>
<dbReference type="Pfam" id="PF00392">
    <property type="entry name" value="GntR"/>
    <property type="match status" value="1"/>
</dbReference>
<dbReference type="Gene3D" id="1.10.10.10">
    <property type="entry name" value="Winged helix-like DNA-binding domain superfamily/Winged helix DNA-binding domain"/>
    <property type="match status" value="1"/>
</dbReference>
<dbReference type="SMART" id="SM00345">
    <property type="entry name" value="HTH_GNTR"/>
    <property type="match status" value="1"/>
</dbReference>
<keyword evidence="6" id="KW-1185">Reference proteome</keyword>
<evidence type="ECO:0000256" key="3">
    <source>
        <dbReference type="ARBA" id="ARBA00023163"/>
    </source>
</evidence>
<dbReference type="InterPro" id="IPR036388">
    <property type="entry name" value="WH-like_DNA-bd_sf"/>
</dbReference>
<keyword evidence="2" id="KW-0238">DNA-binding</keyword>
<dbReference type="RefSeq" id="WP_180570663.1">
    <property type="nucleotide sequence ID" value="NZ_JACCKB010000047.1"/>
</dbReference>
<dbReference type="CDD" id="cd07377">
    <property type="entry name" value="WHTH_GntR"/>
    <property type="match status" value="1"/>
</dbReference>
<dbReference type="GO" id="GO:0003677">
    <property type="term" value="F:DNA binding"/>
    <property type="evidence" value="ECO:0007669"/>
    <property type="project" value="UniProtKB-KW"/>
</dbReference>
<evidence type="ECO:0000259" key="4">
    <source>
        <dbReference type="PROSITE" id="PS50949"/>
    </source>
</evidence>
<dbReference type="InterPro" id="IPR050679">
    <property type="entry name" value="Bact_HTH_transcr_reg"/>
</dbReference>
<dbReference type="InterPro" id="IPR036390">
    <property type="entry name" value="WH_DNA-bd_sf"/>
</dbReference>
<gene>
    <name evidence="5" type="ORF">H0A36_21825</name>
</gene>
<accession>A0A853I408</accession>
<dbReference type="EMBL" id="JACCKB010000047">
    <property type="protein sequence ID" value="NYZ68660.1"/>
    <property type="molecule type" value="Genomic_DNA"/>
</dbReference>
<proteinExistence type="predicted"/>
<protein>
    <submittedName>
        <fullName evidence="5">GntR family transcriptional regulator</fullName>
    </submittedName>
</protein>
<dbReference type="SUPFAM" id="SSF46785">
    <property type="entry name" value="Winged helix' DNA-binding domain"/>
    <property type="match status" value="1"/>
</dbReference>
<evidence type="ECO:0000313" key="6">
    <source>
        <dbReference type="Proteomes" id="UP000569732"/>
    </source>
</evidence>
<organism evidence="5 6">
    <name type="scientific">Spartinivicinus marinus</name>
    <dbReference type="NCBI Taxonomy" id="2994442"/>
    <lineage>
        <taxon>Bacteria</taxon>
        <taxon>Pseudomonadati</taxon>
        <taxon>Pseudomonadota</taxon>
        <taxon>Gammaproteobacteria</taxon>
        <taxon>Oceanospirillales</taxon>
        <taxon>Zooshikellaceae</taxon>
        <taxon>Spartinivicinus</taxon>
    </lineage>
</organism>
<keyword evidence="1" id="KW-0805">Transcription regulation</keyword>
<dbReference type="SMART" id="SM00866">
    <property type="entry name" value="UTRA"/>
    <property type="match status" value="1"/>
</dbReference>
<dbReference type="Pfam" id="PF07702">
    <property type="entry name" value="UTRA"/>
    <property type="match status" value="1"/>
</dbReference>
<dbReference type="InterPro" id="IPR000524">
    <property type="entry name" value="Tscrpt_reg_HTH_GntR"/>
</dbReference>
<evidence type="ECO:0000313" key="5">
    <source>
        <dbReference type="EMBL" id="NYZ68660.1"/>
    </source>
</evidence>
<sequence>MTVSLQEIQLNTDNSTPLYRQLYQQIRELVEKGKWPAETALPPERDLATNLGISRITVRKAMAALANDRLIYKRQGAGSFVRGMIHGSYGVLSNFSDDMRSKGLTPSSTTLEADTLMASPEIALTLGLTPGSMVSKLVRLRFGDDEPFAYEETIVPQQLLDDPKALDGSLYNYLRENGHEPVRGLQRIRAIAVNDTIAQHLKIEPGLPIFFITRTAFNNQGTPVEFTKSYYRADVFDFVAELKGFN</sequence>
<keyword evidence="3" id="KW-0804">Transcription</keyword>